<protein>
    <submittedName>
        <fullName evidence="1">Predicted protein</fullName>
    </submittedName>
</protein>
<dbReference type="GeneID" id="13290455"/>
<keyword evidence="2" id="KW-1185">Reference proteome</keyword>
<dbReference type="Proteomes" id="UP000002668">
    <property type="component" value="Genome"/>
</dbReference>
<dbReference type="EMBL" id="FP929139">
    <property type="protein sequence ID" value="CBY01441.1"/>
    <property type="molecule type" value="Genomic_DNA"/>
</dbReference>
<dbReference type="HOGENOM" id="CLU_918518_0_0_1"/>
<organism evidence="1 2">
    <name type="scientific">Leptosphaeria maculans (strain JN3 / isolate v23.1.3 / race Av1-4-5-6-7-8)</name>
    <name type="common">Blackleg fungus</name>
    <name type="synonym">Phoma lingam</name>
    <dbReference type="NCBI Taxonomy" id="985895"/>
    <lineage>
        <taxon>Eukaryota</taxon>
        <taxon>Fungi</taxon>
        <taxon>Dikarya</taxon>
        <taxon>Ascomycota</taxon>
        <taxon>Pezizomycotina</taxon>
        <taxon>Dothideomycetes</taxon>
        <taxon>Pleosporomycetidae</taxon>
        <taxon>Pleosporales</taxon>
        <taxon>Pleosporineae</taxon>
        <taxon>Leptosphaeriaceae</taxon>
        <taxon>Plenodomus</taxon>
        <taxon>Plenodomus lingam/Leptosphaeria maculans species complex</taxon>
    </lineage>
</organism>
<sequence length="303" mass="33909">MAPTWNAISEKIGNGLAACRGRLSRHKIRRNGKQDAASGGPPFRFLDLDPHLRDLVYEIAATSDETTGQSSFRALTQTCRQVKMEFRALYLNIKTFPVTEAEVMPCLEALYPGCMASSTNKCTFVASLLILQPTPTITPYYTQIRTSNILPIITALTGEWPGLKICSTEASGLLNQVLNIMLKHTANSASQLRHALKSLTLEIRTGNRYGSVHCELELNDDYVNFIRRTNSSTERADTFRTGQPVCDSRVTKLISSLCFAGARMAPSLVWSRRVPREDPLCAVWRQDVMRVAGVWTRLDHIWM</sequence>
<evidence type="ECO:0000313" key="2">
    <source>
        <dbReference type="Proteomes" id="UP000002668"/>
    </source>
</evidence>
<dbReference type="VEuPathDB" id="FungiDB:LEMA_P002280.1"/>
<dbReference type="OrthoDB" id="3690596at2759"/>
<accession>E5AE02</accession>
<reference evidence="2" key="1">
    <citation type="journal article" date="2011" name="Nat. Commun.">
        <title>Effector diversification within compartments of the Leptosphaeria maculans genome affected by Repeat-Induced Point mutations.</title>
        <authorList>
            <person name="Rouxel T."/>
            <person name="Grandaubert J."/>
            <person name="Hane J.K."/>
            <person name="Hoede C."/>
            <person name="van de Wouw A.P."/>
            <person name="Couloux A."/>
            <person name="Dominguez V."/>
            <person name="Anthouard V."/>
            <person name="Bally P."/>
            <person name="Bourras S."/>
            <person name="Cozijnsen A.J."/>
            <person name="Ciuffetti L.M."/>
            <person name="Degrave A."/>
            <person name="Dilmaghani A."/>
            <person name="Duret L."/>
            <person name="Fudal I."/>
            <person name="Goodwin S.B."/>
            <person name="Gout L."/>
            <person name="Glaser N."/>
            <person name="Linglin J."/>
            <person name="Kema G.H.J."/>
            <person name="Lapalu N."/>
            <person name="Lawrence C.B."/>
            <person name="May K."/>
            <person name="Meyer M."/>
            <person name="Ollivier B."/>
            <person name="Poulain J."/>
            <person name="Schoch C.L."/>
            <person name="Simon A."/>
            <person name="Spatafora J.W."/>
            <person name="Stachowiak A."/>
            <person name="Turgeon B.G."/>
            <person name="Tyler B.M."/>
            <person name="Vincent D."/>
            <person name="Weissenbach J."/>
            <person name="Amselem J."/>
            <person name="Quesneville H."/>
            <person name="Oliver R.P."/>
            <person name="Wincker P."/>
            <person name="Balesdent M.-H."/>
            <person name="Howlett B.J."/>
        </authorList>
    </citation>
    <scope>NUCLEOTIDE SEQUENCE [LARGE SCALE GENOMIC DNA]</scope>
    <source>
        <strain evidence="2">JN3 / isolate v23.1.3 / race Av1-4-5-6-7-8</strain>
    </source>
</reference>
<evidence type="ECO:0000313" key="1">
    <source>
        <dbReference type="EMBL" id="CBY01441.1"/>
    </source>
</evidence>
<dbReference type="AlphaFoldDB" id="E5AE02"/>
<proteinExistence type="predicted"/>
<gene>
    <name evidence="1" type="ORF">LEMA_P002280.1</name>
</gene>
<name>E5AE02_LEPMJ</name>
<dbReference type="InParanoid" id="E5AE02"/>